<dbReference type="InterPro" id="IPR021314">
    <property type="entry name" value="DUF2911"/>
</dbReference>
<dbReference type="RefSeq" id="WP_114065516.1">
    <property type="nucleotide sequence ID" value="NZ_CP030850.1"/>
</dbReference>
<dbReference type="Pfam" id="PF11138">
    <property type="entry name" value="DUF2911"/>
    <property type="match status" value="1"/>
</dbReference>
<feature type="signal peptide" evidence="1">
    <location>
        <begin position="1"/>
        <end position="18"/>
    </location>
</feature>
<feature type="chain" id="PRO_5016798674" evidence="1">
    <location>
        <begin position="19"/>
        <end position="168"/>
    </location>
</feature>
<evidence type="ECO:0000313" key="2">
    <source>
        <dbReference type="EMBL" id="AXE16729.1"/>
    </source>
</evidence>
<accession>A0A344TDK8</accession>
<protein>
    <submittedName>
        <fullName evidence="2">DUF2911 domain-containing protein</fullName>
    </submittedName>
</protein>
<sequence>MRNSFFALFLSIIALNFACSQNPPKSPLITVDGKDVKVVFGQPSKRGRVIFGAEGSQSLEKYGKVWRTGANEATVITFKKDGQFGGKPVKAGDYGLFSIPGEKEWVVILNSEPKQWGAYNYKQDKDVLRITVPTIALKEPVEKLNFEVKDNALIFVWDTSSFSVPLKF</sequence>
<dbReference type="AlphaFoldDB" id="A0A344TDK8"/>
<dbReference type="OrthoDB" id="195456at2"/>
<dbReference type="KEGG" id="run:DR864_02775"/>
<name>A0A344TDK8_9BACT</name>
<dbReference type="EMBL" id="CP030850">
    <property type="protein sequence ID" value="AXE16729.1"/>
    <property type="molecule type" value="Genomic_DNA"/>
</dbReference>
<evidence type="ECO:0000256" key="1">
    <source>
        <dbReference type="SAM" id="SignalP"/>
    </source>
</evidence>
<dbReference type="Proteomes" id="UP000251993">
    <property type="component" value="Chromosome"/>
</dbReference>
<organism evidence="2 3">
    <name type="scientific">Runella rosea</name>
    <dbReference type="NCBI Taxonomy" id="2259595"/>
    <lineage>
        <taxon>Bacteria</taxon>
        <taxon>Pseudomonadati</taxon>
        <taxon>Bacteroidota</taxon>
        <taxon>Cytophagia</taxon>
        <taxon>Cytophagales</taxon>
        <taxon>Spirosomataceae</taxon>
        <taxon>Runella</taxon>
    </lineage>
</organism>
<keyword evidence="3" id="KW-1185">Reference proteome</keyword>
<evidence type="ECO:0000313" key="3">
    <source>
        <dbReference type="Proteomes" id="UP000251993"/>
    </source>
</evidence>
<keyword evidence="1" id="KW-0732">Signal</keyword>
<proteinExistence type="predicted"/>
<reference evidence="2 3" key="1">
    <citation type="submission" date="2018-07" db="EMBL/GenBank/DDBJ databases">
        <title>Genome sequencing of Runella.</title>
        <authorList>
            <person name="Baek M.-G."/>
            <person name="Yi H."/>
        </authorList>
    </citation>
    <scope>NUCLEOTIDE SEQUENCE [LARGE SCALE GENOMIC DNA]</scope>
    <source>
        <strain evidence="2 3">HYN0085</strain>
    </source>
</reference>
<gene>
    <name evidence="2" type="ORF">DR864_02775</name>
</gene>